<dbReference type="Pfam" id="PF10117">
    <property type="entry name" value="McrBC"/>
    <property type="match status" value="1"/>
</dbReference>
<dbReference type="EMBL" id="JBHLXH010000003">
    <property type="protein sequence ID" value="MFC0224757.1"/>
    <property type="molecule type" value="Genomic_DNA"/>
</dbReference>
<proteinExistence type="predicted"/>
<protein>
    <submittedName>
        <fullName evidence="1">McrC family protein</fullName>
    </submittedName>
</protein>
<reference evidence="1 2" key="1">
    <citation type="submission" date="2024-09" db="EMBL/GenBank/DDBJ databases">
        <authorList>
            <person name="Sun Q."/>
            <person name="Mori K."/>
        </authorList>
    </citation>
    <scope>NUCLEOTIDE SEQUENCE [LARGE SCALE GENOMIC DNA]</scope>
    <source>
        <strain evidence="1 2">CCM 8654</strain>
    </source>
</reference>
<accession>A0ABV6E6Y6</accession>
<keyword evidence="2" id="KW-1185">Reference proteome</keyword>
<name>A0ABV6E6Y6_9ACTN</name>
<dbReference type="PANTHER" id="PTHR38733">
    <property type="entry name" value="PROTEIN MCRC"/>
    <property type="match status" value="1"/>
</dbReference>
<dbReference type="RefSeq" id="WP_378520535.1">
    <property type="nucleotide sequence ID" value="NZ_CBCSDI010000012.1"/>
</dbReference>
<gene>
    <name evidence="1" type="ORF">ACFFJG_19870</name>
</gene>
<dbReference type="Proteomes" id="UP001589698">
    <property type="component" value="Unassembled WGS sequence"/>
</dbReference>
<dbReference type="InterPro" id="IPR019292">
    <property type="entry name" value="McrC"/>
</dbReference>
<evidence type="ECO:0000313" key="1">
    <source>
        <dbReference type="EMBL" id="MFC0224757.1"/>
    </source>
</evidence>
<sequence length="419" mass="45942">MPDTTLSYLRESRWHPVDITDDEAMTVAALGKSLAGQSTWWGESDSSDAEISKDSSAVHVRRSQQGGWEVRAVDAVGVIRVGEKVLAVRPKIPGDHVLRLLAVGGAIPRVASSPVNLETGEQFFDLLARWLVGSSEDVLRGDLIREYSTRDEELPYVRGRIDVRRTSLRLLGGRIEMLCEFDELDVDNAINRVLRAAIRVVTRSPLAQATTRTRANRLLGHFTGVADLQPEDLKVRVGPRTWYYEQALSLAKLVLRGTAFDLAAGETSACAFLIRTPEAVEAGIRALLASRLEPDHVVTNKRLPLHPSAKTLNPDLVFDGGRSVGDVKYQLQGGDWETAHLYQAVAFATGYRAPQALVITFTTGPGPRPSLQVGDVRLTNLCWDARPGITCEEAADALTRDVRAWLSHRDTVPSAVRTG</sequence>
<organism evidence="1 2">
    <name type="scientific">Nocardioides zeicaulis</name>
    <dbReference type="NCBI Taxonomy" id="1776857"/>
    <lineage>
        <taxon>Bacteria</taxon>
        <taxon>Bacillati</taxon>
        <taxon>Actinomycetota</taxon>
        <taxon>Actinomycetes</taxon>
        <taxon>Propionibacteriales</taxon>
        <taxon>Nocardioidaceae</taxon>
        <taxon>Nocardioides</taxon>
    </lineage>
</organism>
<evidence type="ECO:0000313" key="2">
    <source>
        <dbReference type="Proteomes" id="UP001589698"/>
    </source>
</evidence>
<comment type="caution">
    <text evidence="1">The sequence shown here is derived from an EMBL/GenBank/DDBJ whole genome shotgun (WGS) entry which is preliminary data.</text>
</comment>
<dbReference type="PANTHER" id="PTHR38733:SF1">
    <property type="entry name" value="TYPE IV METHYL-DIRECTED RESTRICTION ENZYME ECOKMCRBC"/>
    <property type="match status" value="1"/>
</dbReference>